<proteinExistence type="predicted"/>
<organism evidence="2 3">
    <name type="scientific">Paenibacillus odorifer</name>
    <dbReference type="NCBI Taxonomy" id="189426"/>
    <lineage>
        <taxon>Bacteria</taxon>
        <taxon>Bacillati</taxon>
        <taxon>Bacillota</taxon>
        <taxon>Bacilli</taxon>
        <taxon>Bacillales</taxon>
        <taxon>Paenibacillaceae</taxon>
        <taxon>Paenibacillus</taxon>
    </lineage>
</organism>
<protein>
    <recommendedName>
        <fullName evidence="1">AAA+ ATPase domain-containing protein</fullName>
    </recommendedName>
</protein>
<evidence type="ECO:0000259" key="1">
    <source>
        <dbReference type="SMART" id="SM00382"/>
    </source>
</evidence>
<evidence type="ECO:0000313" key="2">
    <source>
        <dbReference type="EMBL" id="OMD26739.1"/>
    </source>
</evidence>
<reference evidence="2 3" key="1">
    <citation type="submission" date="2016-10" db="EMBL/GenBank/DDBJ databases">
        <title>Paenibacillus species isolates.</title>
        <authorList>
            <person name="Beno S.M."/>
        </authorList>
    </citation>
    <scope>NUCLEOTIDE SEQUENCE [LARGE SCALE GENOMIC DNA]</scope>
    <source>
        <strain evidence="2 3">FSL H7-0604</strain>
    </source>
</reference>
<dbReference type="AlphaFoldDB" id="A0A1R0X1Q3"/>
<accession>A0A1R0X1Q3</accession>
<dbReference type="SMART" id="SM00382">
    <property type="entry name" value="AAA"/>
    <property type="match status" value="1"/>
</dbReference>
<dbReference type="EMBL" id="MKQP01000040">
    <property type="protein sequence ID" value="OMD26739.1"/>
    <property type="molecule type" value="Genomic_DNA"/>
</dbReference>
<dbReference type="InterPro" id="IPR027417">
    <property type="entry name" value="P-loop_NTPase"/>
</dbReference>
<dbReference type="Gene3D" id="3.40.50.300">
    <property type="entry name" value="P-loop containing nucleotide triphosphate hydrolases"/>
    <property type="match status" value="1"/>
</dbReference>
<dbReference type="SUPFAM" id="SSF52540">
    <property type="entry name" value="P-loop containing nucleoside triphosphate hydrolases"/>
    <property type="match status" value="1"/>
</dbReference>
<sequence>MFMNTTKEEFAERLKKLHVESPSVKKTWEIFDSMRAHQKIGDKKRYPRHLFLIGHSGIGKSHLINKYMDANVGYTQTYEDGTEIDIKPVIVMELPNPFTVMEFYQSMVRALGAPTLMGKKTIGDVKRQAFTLIEQQKVEMIILDEMNYIVKGRTMRGDEAMEHIKHVANSAHVSLVCVGTPVIDSLRTSDFQYLRRYPVMRLNRYKECDETFIEFMQEMERNLQPPEPIGLGDPDSYLPQLFHNWSKGVIGLVVQILIEAYRLAGLFDLTVEQCPILKIEDLEAAKNNIYGDLIEDELETLLVEKAASSK</sequence>
<feature type="domain" description="AAA+ ATPase" evidence="1">
    <location>
        <begin position="46"/>
        <end position="198"/>
    </location>
</feature>
<dbReference type="Pfam" id="PF05621">
    <property type="entry name" value="TniB"/>
    <property type="match status" value="1"/>
</dbReference>
<dbReference type="InterPro" id="IPR003593">
    <property type="entry name" value="AAA+_ATPase"/>
</dbReference>
<gene>
    <name evidence="2" type="ORF">BJP51_26470</name>
</gene>
<evidence type="ECO:0000313" key="3">
    <source>
        <dbReference type="Proteomes" id="UP000187465"/>
    </source>
</evidence>
<dbReference type="Proteomes" id="UP000187465">
    <property type="component" value="Unassembled WGS sequence"/>
</dbReference>
<name>A0A1R0X1Q3_9BACL</name>
<dbReference type="InterPro" id="IPR008868">
    <property type="entry name" value="TniB"/>
</dbReference>
<comment type="caution">
    <text evidence="2">The sequence shown here is derived from an EMBL/GenBank/DDBJ whole genome shotgun (WGS) entry which is preliminary data.</text>
</comment>